<protein>
    <submittedName>
        <fullName evidence="2">Uncharacterized protein</fullName>
    </submittedName>
</protein>
<sequence length="208" mass="23258">MSRFPYPPNDRTLHRNPSTIETLPQMAETLRNAPRPQGARPESFTAERVPLGGGVYSIRYIEFGTVDRSREPSSFSTAQRYEIQVSGTVRPQVYPRALPEDHRHFETPRSHRYSPQSLSHDRPSSGGTGTQQYPNIVMDDRRHFEAPPVPRYTSPSRSTTLASGLNARPSNGNPSGSGWYPNIVPIPQPGSPVVAVPAKKEKKVTWRD</sequence>
<keyword evidence="3" id="KW-1185">Reference proteome</keyword>
<gene>
    <name evidence="2" type="ORF">VTL71DRAFT_7537</name>
</gene>
<proteinExistence type="predicted"/>
<name>A0ABR4BW29_9HELO</name>
<reference evidence="2 3" key="1">
    <citation type="journal article" date="2024" name="Commun. Biol.">
        <title>Comparative genomic analysis of thermophilic fungi reveals convergent evolutionary adaptations and gene losses.</title>
        <authorList>
            <person name="Steindorff A.S."/>
            <person name="Aguilar-Pontes M.V."/>
            <person name="Robinson A.J."/>
            <person name="Andreopoulos B."/>
            <person name="LaButti K."/>
            <person name="Kuo A."/>
            <person name="Mondo S."/>
            <person name="Riley R."/>
            <person name="Otillar R."/>
            <person name="Haridas S."/>
            <person name="Lipzen A."/>
            <person name="Grimwood J."/>
            <person name="Schmutz J."/>
            <person name="Clum A."/>
            <person name="Reid I.D."/>
            <person name="Moisan M.C."/>
            <person name="Butler G."/>
            <person name="Nguyen T.T.M."/>
            <person name="Dewar K."/>
            <person name="Conant G."/>
            <person name="Drula E."/>
            <person name="Henrissat B."/>
            <person name="Hansel C."/>
            <person name="Singer S."/>
            <person name="Hutchinson M.I."/>
            <person name="de Vries R.P."/>
            <person name="Natvig D.O."/>
            <person name="Powell A.J."/>
            <person name="Tsang A."/>
            <person name="Grigoriev I.V."/>
        </authorList>
    </citation>
    <scope>NUCLEOTIDE SEQUENCE [LARGE SCALE GENOMIC DNA]</scope>
    <source>
        <strain evidence="2 3">CBS 494.80</strain>
    </source>
</reference>
<accession>A0ABR4BW29</accession>
<dbReference type="Proteomes" id="UP001595075">
    <property type="component" value="Unassembled WGS sequence"/>
</dbReference>
<feature type="compositionally biased region" description="Polar residues" evidence="1">
    <location>
        <begin position="153"/>
        <end position="176"/>
    </location>
</feature>
<comment type="caution">
    <text evidence="2">The sequence shown here is derived from an EMBL/GenBank/DDBJ whole genome shotgun (WGS) entry which is preliminary data.</text>
</comment>
<evidence type="ECO:0000256" key="1">
    <source>
        <dbReference type="SAM" id="MobiDB-lite"/>
    </source>
</evidence>
<organism evidence="2 3">
    <name type="scientific">Oculimacula yallundae</name>
    <dbReference type="NCBI Taxonomy" id="86028"/>
    <lineage>
        <taxon>Eukaryota</taxon>
        <taxon>Fungi</taxon>
        <taxon>Dikarya</taxon>
        <taxon>Ascomycota</taxon>
        <taxon>Pezizomycotina</taxon>
        <taxon>Leotiomycetes</taxon>
        <taxon>Helotiales</taxon>
        <taxon>Ploettnerulaceae</taxon>
        <taxon>Oculimacula</taxon>
    </lineage>
</organism>
<evidence type="ECO:0000313" key="2">
    <source>
        <dbReference type="EMBL" id="KAL2061264.1"/>
    </source>
</evidence>
<feature type="region of interest" description="Disordered" evidence="1">
    <location>
        <begin position="101"/>
        <end position="208"/>
    </location>
</feature>
<evidence type="ECO:0000313" key="3">
    <source>
        <dbReference type="Proteomes" id="UP001595075"/>
    </source>
</evidence>
<dbReference type="EMBL" id="JAZHXI010000019">
    <property type="protein sequence ID" value="KAL2061264.1"/>
    <property type="molecule type" value="Genomic_DNA"/>
</dbReference>